<name>A0ABW4ISF5_9ACTN</name>
<feature type="compositionally biased region" description="Basic residues" evidence="1">
    <location>
        <begin position="34"/>
        <end position="46"/>
    </location>
</feature>
<feature type="region of interest" description="Disordered" evidence="1">
    <location>
        <begin position="32"/>
        <end position="65"/>
    </location>
</feature>
<accession>A0ABW4ISF5</accession>
<protein>
    <submittedName>
        <fullName evidence="2">Uncharacterized protein</fullName>
    </submittedName>
</protein>
<dbReference type="EMBL" id="JBHUDX010000048">
    <property type="protein sequence ID" value="MFD1660002.1"/>
    <property type="molecule type" value="Genomic_DNA"/>
</dbReference>
<sequence>MTESHVEQQVQQRIAAARIRVQAAAKRREDFAAARHHGLARRHATKLRNLADTDRRTPEQPPDPT</sequence>
<dbReference type="Proteomes" id="UP001597261">
    <property type="component" value="Unassembled WGS sequence"/>
</dbReference>
<gene>
    <name evidence="2" type="ORF">ACFSL4_17815</name>
</gene>
<dbReference type="RefSeq" id="WP_381083684.1">
    <property type="nucleotide sequence ID" value="NZ_JBHUDX010000048.1"/>
</dbReference>
<evidence type="ECO:0000313" key="3">
    <source>
        <dbReference type="Proteomes" id="UP001597261"/>
    </source>
</evidence>
<reference evidence="3" key="1">
    <citation type="journal article" date="2019" name="Int. J. Syst. Evol. Microbiol.">
        <title>The Global Catalogue of Microorganisms (GCM) 10K type strain sequencing project: providing services to taxonomists for standard genome sequencing and annotation.</title>
        <authorList>
            <consortium name="The Broad Institute Genomics Platform"/>
            <consortium name="The Broad Institute Genome Sequencing Center for Infectious Disease"/>
            <person name="Wu L."/>
            <person name="Ma J."/>
        </authorList>
    </citation>
    <scope>NUCLEOTIDE SEQUENCE [LARGE SCALE GENOMIC DNA]</scope>
    <source>
        <strain evidence="3">CGMCC 1.12470</strain>
    </source>
</reference>
<proteinExistence type="predicted"/>
<evidence type="ECO:0000313" key="2">
    <source>
        <dbReference type="EMBL" id="MFD1660002.1"/>
    </source>
</evidence>
<feature type="compositionally biased region" description="Basic and acidic residues" evidence="1">
    <location>
        <begin position="49"/>
        <end position="58"/>
    </location>
</feature>
<evidence type="ECO:0000256" key="1">
    <source>
        <dbReference type="SAM" id="MobiDB-lite"/>
    </source>
</evidence>
<keyword evidence="3" id="KW-1185">Reference proteome</keyword>
<comment type="caution">
    <text evidence="2">The sequence shown here is derived from an EMBL/GenBank/DDBJ whole genome shotgun (WGS) entry which is preliminary data.</text>
</comment>
<organism evidence="2 3">
    <name type="scientific">Streptomyces caeni</name>
    <dbReference type="NCBI Taxonomy" id="2307231"/>
    <lineage>
        <taxon>Bacteria</taxon>
        <taxon>Bacillati</taxon>
        <taxon>Actinomycetota</taxon>
        <taxon>Actinomycetes</taxon>
        <taxon>Kitasatosporales</taxon>
        <taxon>Streptomycetaceae</taxon>
        <taxon>Streptomyces</taxon>
    </lineage>
</organism>